<proteinExistence type="predicted"/>
<evidence type="ECO:0000256" key="1">
    <source>
        <dbReference type="ARBA" id="ARBA00004613"/>
    </source>
</evidence>
<comment type="subcellular location">
    <subcellularLocation>
        <location evidence="1">Secreted</location>
    </subcellularLocation>
</comment>
<sequence length="1176" mass="122292">MKTAVQGFGRVVLLLGLSLSVGIAAAQVSVGDSGTPSYSQAIAVPPGVAGMSPKLSLFYAGGGVNGPLGHGWSVQGLSSITRCPATVAMDGKRAGVTYGPNDKLCLDGQRLIQTDANGVVTPAALYDTSSGKFISLPQTNDAAGSAPGTTPAREFRTEKDIYARIRAYGYANNDTTGASGPAYFRVWTKAGQIYDYGANPNINPGANALIAAPGKPPMAWAAARISDTLGNYIDFKYEQRDIPWGSGPTAGSPTVGHEWNILEIQYSGNKVVFNYDVDGNGNDLRPDKAEAYQMGSKNVSVRRLKSITTYVNSSASALGANGGTAVKTTQLTYEQGTVSGRSRINKIQDCAGGPTSTRCLPASTLQYANGGNDAYQTNAAFSNPSVNTSGLATLDMIGNGTSGVLLGDFNGDGKTDILYWSDTPANNKLYLSNGDGSFTQSGSFNITTNNLFKSDGCYYAIAADFNGDGVTDILRVARSTSPSGAACSADSNLLFLSNGDGSFKPAIALPSNIDLSTVTEVYSSQAVSCIYVQNARPIMLASADSGLDIIVAVVSGGNCYNYSKTIGKNFYLIDVDGDGVLDIVTTINPAYYVNYQAGDVKPTPDQACSTIVCTHVYRGSPAGQFAEATGTNLAHHSVYSDPPSSKANYPRPPSVADVNGDGLQDLFVRTGSWISRGTINGDFDLTRTTGCSIAIDFNGDGRADCLYDSPGNVAGQTLYPGDGSFNGLGPAANFNLNVAGKELSRYVAGTSVQDIGNIIVDINGDGRQDILRWEDDATQNVVYLSNGDGSFTPSNSFNLGSGPFVLAGTQLQKSDGTASVMLGDFTGRGNAELLRLQTLNGTATNILLTKADSTPADQLVSVTSGSGLKTSLYYVPLSNATPSNGISANLGPRYQSDLGNAAFALAGAVDVTMPMYVVATSVSDAGVGTNQLATEMSYRGLKADFSGRGLLGFREVLRQRPGADGTPMTVDTQYVQTHPYLGVAANTSTYQAALNAINASTLLSTTSNVYCDQTSASAASATTNCPVTAKVARPYLYQSTETGQDLNRTALPKLVTVNTFNGSGDPTNIQVTTTGPPPGNPSGNQQVFTKVTTNLYQTDNTACSDTQTCAWVLGRLSLASVTNTVPNSLGSIASSAGNSAYARSIQGLGAPPAPLPQPQPISPAILQALVNALLDD</sequence>
<evidence type="ECO:0000256" key="5">
    <source>
        <dbReference type="SAM" id="SignalP"/>
    </source>
</evidence>
<dbReference type="PANTHER" id="PTHR46580:SF4">
    <property type="entry name" value="ATP_GTP-BINDING PROTEIN"/>
    <property type="match status" value="1"/>
</dbReference>
<protein>
    <recommendedName>
        <fullName evidence="8">Insecticide toxin TcdB middle/N-terminal domain-containing protein</fullName>
    </recommendedName>
</protein>
<dbReference type="GO" id="GO:0005576">
    <property type="term" value="C:extracellular region"/>
    <property type="evidence" value="ECO:0007669"/>
    <property type="project" value="UniProtKB-SubCell"/>
</dbReference>
<evidence type="ECO:0000313" key="6">
    <source>
        <dbReference type="EMBL" id="MDG0865352.1"/>
    </source>
</evidence>
<dbReference type="PANTHER" id="PTHR46580">
    <property type="entry name" value="SENSOR KINASE-RELATED"/>
    <property type="match status" value="1"/>
</dbReference>
<dbReference type="Proteomes" id="UP001152766">
    <property type="component" value="Unassembled WGS sequence"/>
</dbReference>
<evidence type="ECO:0000313" key="7">
    <source>
        <dbReference type="Proteomes" id="UP001152766"/>
    </source>
</evidence>
<dbReference type="EMBL" id="SGUG01000068">
    <property type="protein sequence ID" value="MDG0865352.1"/>
    <property type="molecule type" value="Genomic_DNA"/>
</dbReference>
<dbReference type="SUPFAM" id="SSF69318">
    <property type="entry name" value="Integrin alpha N-terminal domain"/>
    <property type="match status" value="2"/>
</dbReference>
<dbReference type="InterPro" id="IPR013517">
    <property type="entry name" value="FG-GAP"/>
</dbReference>
<evidence type="ECO:0000256" key="3">
    <source>
        <dbReference type="ARBA" id="ARBA00022729"/>
    </source>
</evidence>
<keyword evidence="7" id="KW-1185">Reference proteome</keyword>
<dbReference type="Pfam" id="PF13517">
    <property type="entry name" value="FG-GAP_3"/>
    <property type="match status" value="2"/>
</dbReference>
<reference evidence="6" key="1">
    <citation type="submission" date="2019-02" db="EMBL/GenBank/DDBJ databases">
        <title>Draft genome of the type strain Pelomonas aquatica CCUG 52575T.</title>
        <authorList>
            <person name="Gomila M."/>
            <person name="Lalucat J."/>
        </authorList>
    </citation>
    <scope>NUCLEOTIDE SEQUENCE</scope>
    <source>
        <strain evidence="6">CCUG 52575</strain>
    </source>
</reference>
<dbReference type="AlphaFoldDB" id="A0A9X4LMN5"/>
<evidence type="ECO:0000256" key="2">
    <source>
        <dbReference type="ARBA" id="ARBA00022525"/>
    </source>
</evidence>
<evidence type="ECO:0008006" key="8">
    <source>
        <dbReference type="Google" id="ProtNLM"/>
    </source>
</evidence>
<dbReference type="GO" id="GO:0005737">
    <property type="term" value="C:cytoplasm"/>
    <property type="evidence" value="ECO:0007669"/>
    <property type="project" value="InterPro"/>
</dbReference>
<evidence type="ECO:0000256" key="4">
    <source>
        <dbReference type="ARBA" id="ARBA00023026"/>
    </source>
</evidence>
<gene>
    <name evidence="6" type="ORF">EXJ73_23090</name>
</gene>
<accession>A0A9X4LMN5</accession>
<keyword evidence="2" id="KW-0964">Secreted</keyword>
<comment type="caution">
    <text evidence="6">The sequence shown here is derived from an EMBL/GenBank/DDBJ whole genome shotgun (WGS) entry which is preliminary data.</text>
</comment>
<dbReference type="RefSeq" id="WP_268154226.1">
    <property type="nucleotide sequence ID" value="NZ_JAPPUW010000033.1"/>
</dbReference>
<dbReference type="Gene3D" id="2.40.128.340">
    <property type="match status" value="1"/>
</dbReference>
<keyword evidence="3 5" id="KW-0732">Signal</keyword>
<dbReference type="InterPro" id="IPR028994">
    <property type="entry name" value="Integrin_alpha_N"/>
</dbReference>
<keyword evidence="4" id="KW-0843">Virulence</keyword>
<organism evidence="6 7">
    <name type="scientific">Pelomonas aquatica</name>
    <dbReference type="NCBI Taxonomy" id="431058"/>
    <lineage>
        <taxon>Bacteria</taxon>
        <taxon>Pseudomonadati</taxon>
        <taxon>Pseudomonadota</taxon>
        <taxon>Betaproteobacteria</taxon>
        <taxon>Burkholderiales</taxon>
        <taxon>Sphaerotilaceae</taxon>
        <taxon>Roseateles</taxon>
    </lineage>
</organism>
<dbReference type="Pfam" id="PF03534">
    <property type="entry name" value="SpvB"/>
    <property type="match status" value="1"/>
</dbReference>
<feature type="chain" id="PRO_5040880594" description="Insecticide toxin TcdB middle/N-terminal domain-containing protein" evidence="5">
    <location>
        <begin position="27"/>
        <end position="1176"/>
    </location>
</feature>
<name>A0A9X4LMN5_9BURK</name>
<dbReference type="InterPro" id="IPR003284">
    <property type="entry name" value="Sal_SpvB"/>
</dbReference>
<feature type="signal peptide" evidence="5">
    <location>
        <begin position="1"/>
        <end position="26"/>
    </location>
</feature>
<dbReference type="Gene3D" id="2.130.10.130">
    <property type="entry name" value="Integrin alpha, N-terminal"/>
    <property type="match status" value="1"/>
</dbReference>